<evidence type="ECO:0000259" key="1">
    <source>
        <dbReference type="Pfam" id="PF13700"/>
    </source>
</evidence>
<dbReference type="RefSeq" id="WP_062940904.1">
    <property type="nucleotide sequence ID" value="NZ_CP171845.1"/>
</dbReference>
<name>A0A154IP06_RHILE</name>
<comment type="caution">
    <text evidence="2">The sequence shown here is derived from an EMBL/GenBank/DDBJ whole genome shotgun (WGS) entry which is preliminary data.</text>
</comment>
<protein>
    <recommendedName>
        <fullName evidence="1">DUF4158 domain-containing protein</fullName>
    </recommendedName>
</protein>
<reference evidence="2" key="1">
    <citation type="submission" date="2016-03" db="EMBL/GenBank/DDBJ databases">
        <title>Microsymbionts genomes from the relict species Vavilovia formosa.</title>
        <authorList>
            <person name="Chirak E."/>
            <person name="Kimeklis A."/>
            <person name="Kopat V."/>
            <person name="Andronov E."/>
        </authorList>
    </citation>
    <scope>NUCLEOTIDE SEQUENCE [LARGE SCALE GENOMIC DNA]</scope>
    <source>
        <strain evidence="2">Vaf12</strain>
    </source>
</reference>
<proteinExistence type="predicted"/>
<gene>
    <name evidence="2" type="ORF">A4A59_12630</name>
</gene>
<sequence>MRTGISTSDFIGQWSLSFADIDFINSKPVATRLGLAAQLKFFNARRFFTTDGAVNPKDAGDYLAEQIDVQADELSAYDFSGRTARRHCAEILQYLGFHRMTRGDREALSFWIIGELCPSGQSVGAMLEAVFLWCRDRNIYGPSTKELERLVRSQRQQYLDGWLHEVSAALPPETVAAMESSLADAEAPTGFNAMKAGAGRATLDNILEVSAALPPETVAAMESSLADAEAPTGFNAMKAGAGRATLDNILEVTARLAFIRKLNLPRNMFSNVNPAWIEHVDRRVSGEKASEMRSHTETRQLALYAVYLMARETAKTDAMVELLVETVHKIRTRSKRKVVGDIAKDIERVYGKERLLVDIATASIDDPDGRICDVIFPVVGKEKLAAIIKESNTKGALDRRIMR</sequence>
<dbReference type="EMBL" id="LVYU01000078">
    <property type="protein sequence ID" value="KZB01868.1"/>
    <property type="molecule type" value="Genomic_DNA"/>
</dbReference>
<accession>A0A154IP06</accession>
<organism evidence="2">
    <name type="scientific">Rhizobium leguminosarum</name>
    <dbReference type="NCBI Taxonomy" id="384"/>
    <lineage>
        <taxon>Bacteria</taxon>
        <taxon>Pseudomonadati</taxon>
        <taxon>Pseudomonadota</taxon>
        <taxon>Alphaproteobacteria</taxon>
        <taxon>Hyphomicrobiales</taxon>
        <taxon>Rhizobiaceae</taxon>
        <taxon>Rhizobium/Agrobacterium group</taxon>
        <taxon>Rhizobium</taxon>
    </lineage>
</organism>
<dbReference type="InterPro" id="IPR025296">
    <property type="entry name" value="DUF4158"/>
</dbReference>
<dbReference type="Pfam" id="PF13700">
    <property type="entry name" value="DUF4158"/>
    <property type="match status" value="1"/>
</dbReference>
<dbReference type="AlphaFoldDB" id="A0A154IP06"/>
<evidence type="ECO:0000313" key="2">
    <source>
        <dbReference type="EMBL" id="KZB01868.1"/>
    </source>
</evidence>
<feature type="domain" description="DUF4158" evidence="1">
    <location>
        <begin position="8"/>
        <end position="152"/>
    </location>
</feature>